<sequence length="92" mass="9954">MKRVIITALCVLLFGCAGTPFKWGSARQIKSGMTPTEVTQIMGAPYSVTASGEKLIYTWVDVNSLTMSTKSLAVVFIDGKVKQAPVIPPDYQ</sequence>
<protein>
    <recommendedName>
        <fullName evidence="4">Lipoprotein SmpA/OmlA domain-containing protein</fullName>
    </recommendedName>
</protein>
<dbReference type="InterPro" id="IPR037873">
    <property type="entry name" value="BamE-like"/>
</dbReference>
<evidence type="ECO:0000313" key="2">
    <source>
        <dbReference type="EMBL" id="TDR82208.1"/>
    </source>
</evidence>
<reference evidence="2 3" key="1">
    <citation type="submission" date="2019-03" db="EMBL/GenBank/DDBJ databases">
        <title>Genomic Encyclopedia of Type Strains, Phase III (KMG-III): the genomes of soil and plant-associated and newly described type strains.</title>
        <authorList>
            <person name="Whitman W."/>
        </authorList>
    </citation>
    <scope>NUCLEOTIDE SEQUENCE [LARGE SCALE GENOMIC DNA]</scope>
    <source>
        <strain evidence="2 3">CECT 8976</strain>
    </source>
</reference>
<evidence type="ECO:0000313" key="3">
    <source>
        <dbReference type="Proteomes" id="UP000295611"/>
    </source>
</evidence>
<name>A0A4R7BBD0_9NEIS</name>
<evidence type="ECO:0000256" key="1">
    <source>
        <dbReference type="ARBA" id="ARBA00022729"/>
    </source>
</evidence>
<keyword evidence="1" id="KW-0732">Signal</keyword>
<keyword evidence="3" id="KW-1185">Reference proteome</keyword>
<dbReference type="PROSITE" id="PS51257">
    <property type="entry name" value="PROKAR_LIPOPROTEIN"/>
    <property type="match status" value="1"/>
</dbReference>
<dbReference type="Gene3D" id="3.30.1450.10">
    <property type="match status" value="1"/>
</dbReference>
<dbReference type="EMBL" id="SNZP01000002">
    <property type="protein sequence ID" value="TDR82208.1"/>
    <property type="molecule type" value="Genomic_DNA"/>
</dbReference>
<organism evidence="2 3">
    <name type="scientific">Paludibacterium purpuratum</name>
    <dbReference type="NCBI Taxonomy" id="1144873"/>
    <lineage>
        <taxon>Bacteria</taxon>
        <taxon>Pseudomonadati</taxon>
        <taxon>Pseudomonadota</taxon>
        <taxon>Betaproteobacteria</taxon>
        <taxon>Neisseriales</taxon>
        <taxon>Chromobacteriaceae</taxon>
        <taxon>Paludibacterium</taxon>
    </lineage>
</organism>
<proteinExistence type="predicted"/>
<evidence type="ECO:0008006" key="4">
    <source>
        <dbReference type="Google" id="ProtNLM"/>
    </source>
</evidence>
<dbReference type="OrthoDB" id="9808250at2"/>
<dbReference type="RefSeq" id="WP_133678621.1">
    <property type="nucleotide sequence ID" value="NZ_SNZP01000002.1"/>
</dbReference>
<comment type="caution">
    <text evidence="2">The sequence shown here is derived from an EMBL/GenBank/DDBJ whole genome shotgun (WGS) entry which is preliminary data.</text>
</comment>
<gene>
    <name evidence="2" type="ORF">DFP86_102322</name>
</gene>
<dbReference type="AlphaFoldDB" id="A0A4R7BBD0"/>
<dbReference type="Proteomes" id="UP000295611">
    <property type="component" value="Unassembled WGS sequence"/>
</dbReference>
<accession>A0A4R7BBD0</accession>